<dbReference type="AlphaFoldDB" id="A0AAV8WGH7"/>
<organism evidence="1 2">
    <name type="scientific">Exocentrus adspersus</name>
    <dbReference type="NCBI Taxonomy" id="1586481"/>
    <lineage>
        <taxon>Eukaryota</taxon>
        <taxon>Metazoa</taxon>
        <taxon>Ecdysozoa</taxon>
        <taxon>Arthropoda</taxon>
        <taxon>Hexapoda</taxon>
        <taxon>Insecta</taxon>
        <taxon>Pterygota</taxon>
        <taxon>Neoptera</taxon>
        <taxon>Endopterygota</taxon>
        <taxon>Coleoptera</taxon>
        <taxon>Polyphaga</taxon>
        <taxon>Cucujiformia</taxon>
        <taxon>Chrysomeloidea</taxon>
        <taxon>Cerambycidae</taxon>
        <taxon>Lamiinae</taxon>
        <taxon>Acanthocinini</taxon>
        <taxon>Exocentrus</taxon>
    </lineage>
</organism>
<evidence type="ECO:0008006" key="3">
    <source>
        <dbReference type="Google" id="ProtNLM"/>
    </source>
</evidence>
<reference evidence="1 2" key="1">
    <citation type="journal article" date="2023" name="Insect Mol. Biol.">
        <title>Genome sequencing provides insights into the evolution of gene families encoding plant cell wall-degrading enzymes in longhorned beetles.</title>
        <authorList>
            <person name="Shin N.R."/>
            <person name="Okamura Y."/>
            <person name="Kirsch R."/>
            <person name="Pauchet Y."/>
        </authorList>
    </citation>
    <scope>NUCLEOTIDE SEQUENCE [LARGE SCALE GENOMIC DNA]</scope>
    <source>
        <strain evidence="1">EAD_L_NR</strain>
    </source>
</reference>
<sequence>MEFPKGHSDLLAIFFDLDNTLIATRRADEKTCKKDHFNHSSLMARIIKKNNSGNIEHWSSSHQLFIDISMTYVVT</sequence>
<protein>
    <recommendedName>
        <fullName evidence="3">FCP1 homology domain-containing protein</fullName>
    </recommendedName>
</protein>
<accession>A0AAV8WGH7</accession>
<keyword evidence="2" id="KW-1185">Reference proteome</keyword>
<proteinExistence type="predicted"/>
<gene>
    <name evidence="1" type="ORF">NQ315_009157</name>
</gene>
<comment type="caution">
    <text evidence="1">The sequence shown here is derived from an EMBL/GenBank/DDBJ whole genome shotgun (WGS) entry which is preliminary data.</text>
</comment>
<evidence type="ECO:0000313" key="1">
    <source>
        <dbReference type="EMBL" id="KAJ8925327.1"/>
    </source>
</evidence>
<dbReference type="EMBL" id="JANEYG010000001">
    <property type="protein sequence ID" value="KAJ8925327.1"/>
    <property type="molecule type" value="Genomic_DNA"/>
</dbReference>
<name>A0AAV8WGH7_9CUCU</name>
<dbReference type="Proteomes" id="UP001159042">
    <property type="component" value="Unassembled WGS sequence"/>
</dbReference>
<evidence type="ECO:0000313" key="2">
    <source>
        <dbReference type="Proteomes" id="UP001159042"/>
    </source>
</evidence>